<gene>
    <name evidence="1" type="ORF">M3N64_06330</name>
</gene>
<keyword evidence="2" id="KW-1185">Reference proteome</keyword>
<evidence type="ECO:0000313" key="2">
    <source>
        <dbReference type="Proteomes" id="UP001203004"/>
    </source>
</evidence>
<sequence>MEHVTECLDLLERYKAGHPAVYHVEKLNFRGAGAKKDVYNCTAPFYDDGRWVIAARVEARDSERAHVGFFEEAEGGWQLISRMPFFPLQDPFVAQIGGTLLFGGVWVEYDADGHAAWKTLLYRGKSIRSLNLFFEGPIGMKDLRLAQLPNGLILVLTRPQGTKGGRGKIGYVVLASLSELSIEKVECAPLLEGHFAEEEWGGANEIHPLKNGLAGILGHIARFDDRGGRHYYSMAFTLDPFTGRHSPVEIIATRDDFIEGPAKRPDLQDVVFTGGATRSNGRMTLYAGTSDTEAQRIVIDDPFAKFERIN</sequence>
<organism evidence="1 2">
    <name type="scientific">Sporolactobacillus mangiferae</name>
    <dbReference type="NCBI Taxonomy" id="2940498"/>
    <lineage>
        <taxon>Bacteria</taxon>
        <taxon>Bacillati</taxon>
        <taxon>Bacillota</taxon>
        <taxon>Bacilli</taxon>
        <taxon>Bacillales</taxon>
        <taxon>Sporolactobacillaceae</taxon>
        <taxon>Sporolactobacillus</taxon>
    </lineage>
</organism>
<accession>A0ABT0M9L7</accession>
<proteinExistence type="predicted"/>
<dbReference type="PANTHER" id="PTHR37036:SF2">
    <property type="entry name" value="DUF1861 FAMILY PROTEIN"/>
    <property type="match status" value="1"/>
</dbReference>
<dbReference type="Gene3D" id="2.115.10.20">
    <property type="entry name" value="Glycosyl hydrolase domain, family 43"/>
    <property type="match status" value="1"/>
</dbReference>
<dbReference type="Pfam" id="PF08950">
    <property type="entry name" value="DUF1861"/>
    <property type="match status" value="1"/>
</dbReference>
<reference evidence="1 2" key="1">
    <citation type="submission" date="2022-05" db="EMBL/GenBank/DDBJ databases">
        <title>Sporolactobacillus sp nov CPB3-1, isolated from tree bark (Mangifera indica L.).</title>
        <authorList>
            <person name="Phuengjayaem S."/>
            <person name="Tanasupawat S."/>
        </authorList>
    </citation>
    <scope>NUCLEOTIDE SEQUENCE [LARGE SCALE GENOMIC DNA]</scope>
    <source>
        <strain evidence="1 2">CPB3-1</strain>
    </source>
</reference>
<protein>
    <submittedName>
        <fullName evidence="1">DUF1861 family protein</fullName>
    </submittedName>
</protein>
<dbReference type="InterPro" id="IPR023296">
    <property type="entry name" value="Glyco_hydro_beta-prop_sf"/>
</dbReference>
<evidence type="ECO:0000313" key="1">
    <source>
        <dbReference type="EMBL" id="MCL1631565.1"/>
    </source>
</evidence>
<dbReference type="InterPro" id="IPR015045">
    <property type="entry name" value="MPT-1-like_LmxM"/>
</dbReference>
<comment type="caution">
    <text evidence="1">The sequence shown here is derived from an EMBL/GenBank/DDBJ whole genome shotgun (WGS) entry which is preliminary data.</text>
</comment>
<dbReference type="PANTHER" id="PTHR37036">
    <property type="match status" value="1"/>
</dbReference>
<dbReference type="Proteomes" id="UP001203004">
    <property type="component" value="Unassembled WGS sequence"/>
</dbReference>
<dbReference type="EMBL" id="JAMAST010000004">
    <property type="protein sequence ID" value="MCL1631565.1"/>
    <property type="molecule type" value="Genomic_DNA"/>
</dbReference>
<dbReference type="RefSeq" id="WP_249099774.1">
    <property type="nucleotide sequence ID" value="NZ_JAMAST010000004.1"/>
</dbReference>
<name>A0ABT0M9L7_9BACL</name>
<dbReference type="SUPFAM" id="SSF75005">
    <property type="entry name" value="Arabinanase/levansucrase/invertase"/>
    <property type="match status" value="1"/>
</dbReference>